<keyword evidence="3" id="KW-1185">Reference proteome</keyword>
<sequence>MSGRGRGNRRGVAASPTSDGEQPDLANDFAEIAAALRESAAIMREMNAAREREHESHVNRDGLTAGNRVVSLTEFMKLRPSQFSGMTDLSEADDWFDEMERALRAQQVPEGRRVEFAAYLLQGDANTGGKAFRGSWEETQMP</sequence>
<comment type="caution">
    <text evidence="2">The sequence shown here is derived from an EMBL/GenBank/DDBJ whole genome shotgun (WGS) entry which is preliminary data.</text>
</comment>
<organism evidence="2 3">
    <name type="scientific">Stylosanthes scabra</name>
    <dbReference type="NCBI Taxonomy" id="79078"/>
    <lineage>
        <taxon>Eukaryota</taxon>
        <taxon>Viridiplantae</taxon>
        <taxon>Streptophyta</taxon>
        <taxon>Embryophyta</taxon>
        <taxon>Tracheophyta</taxon>
        <taxon>Spermatophyta</taxon>
        <taxon>Magnoliopsida</taxon>
        <taxon>eudicotyledons</taxon>
        <taxon>Gunneridae</taxon>
        <taxon>Pentapetalae</taxon>
        <taxon>rosids</taxon>
        <taxon>fabids</taxon>
        <taxon>Fabales</taxon>
        <taxon>Fabaceae</taxon>
        <taxon>Papilionoideae</taxon>
        <taxon>50 kb inversion clade</taxon>
        <taxon>dalbergioids sensu lato</taxon>
        <taxon>Dalbergieae</taxon>
        <taxon>Pterocarpus clade</taxon>
        <taxon>Stylosanthes</taxon>
    </lineage>
</organism>
<name>A0ABU6WJX9_9FABA</name>
<gene>
    <name evidence="2" type="ORF">PIB30_054130</name>
</gene>
<evidence type="ECO:0000313" key="2">
    <source>
        <dbReference type="EMBL" id="MED6185141.1"/>
    </source>
</evidence>
<proteinExistence type="predicted"/>
<protein>
    <submittedName>
        <fullName evidence="2">Uncharacterized protein</fullName>
    </submittedName>
</protein>
<accession>A0ABU6WJX9</accession>
<evidence type="ECO:0000313" key="3">
    <source>
        <dbReference type="Proteomes" id="UP001341840"/>
    </source>
</evidence>
<evidence type="ECO:0000256" key="1">
    <source>
        <dbReference type="SAM" id="MobiDB-lite"/>
    </source>
</evidence>
<reference evidence="2 3" key="1">
    <citation type="journal article" date="2023" name="Plants (Basel)">
        <title>Bridging the Gap: Combining Genomics and Transcriptomics Approaches to Understand Stylosanthes scabra, an Orphan Legume from the Brazilian Caatinga.</title>
        <authorList>
            <person name="Ferreira-Neto J.R.C."/>
            <person name="da Silva M.D."/>
            <person name="Binneck E."/>
            <person name="de Melo N.F."/>
            <person name="da Silva R.H."/>
            <person name="de Melo A.L.T.M."/>
            <person name="Pandolfi V."/>
            <person name="Bustamante F.O."/>
            <person name="Brasileiro-Vidal A.C."/>
            <person name="Benko-Iseppon A.M."/>
        </authorList>
    </citation>
    <scope>NUCLEOTIDE SEQUENCE [LARGE SCALE GENOMIC DNA]</scope>
    <source>
        <tissue evidence="2">Leaves</tissue>
    </source>
</reference>
<dbReference type="EMBL" id="JASCZI010181652">
    <property type="protein sequence ID" value="MED6185141.1"/>
    <property type="molecule type" value="Genomic_DNA"/>
</dbReference>
<dbReference type="Proteomes" id="UP001341840">
    <property type="component" value="Unassembled WGS sequence"/>
</dbReference>
<feature type="region of interest" description="Disordered" evidence="1">
    <location>
        <begin position="1"/>
        <end position="24"/>
    </location>
</feature>